<sequence length="165" mass="19045">MSTNVVESNFIYPKFHDTHSTTTTNSNTVATSKKDTEIDNSIYQLLSIYLSTDKLLDLPPATPPKRHYDHHLPPYALKHRNWLGEANKNKPQNLLERNTLFNSRKSLIKPEMIINKTRRSKSVSFNETVTIISQDHIVSKLEINDKDCDDDEEEFVDAFEDIRVA</sequence>
<dbReference type="AlphaFoldDB" id="A0A9P6YKZ5"/>
<accession>A0A9P6YKZ5</accession>
<comment type="caution">
    <text evidence="1">The sequence shown here is derived from an EMBL/GenBank/DDBJ whole genome shotgun (WGS) entry which is preliminary data.</text>
</comment>
<dbReference type="OMA" id="MYLDTNT"/>
<gene>
    <name evidence="1" type="ORF">G6F51_002430</name>
</gene>
<proteinExistence type="predicted"/>
<dbReference type="Proteomes" id="UP000717996">
    <property type="component" value="Unassembled WGS sequence"/>
</dbReference>
<organism evidence="1 2">
    <name type="scientific">Rhizopus oryzae</name>
    <name type="common">Mucormycosis agent</name>
    <name type="synonym">Rhizopus arrhizus var. delemar</name>
    <dbReference type="NCBI Taxonomy" id="64495"/>
    <lineage>
        <taxon>Eukaryota</taxon>
        <taxon>Fungi</taxon>
        <taxon>Fungi incertae sedis</taxon>
        <taxon>Mucoromycota</taxon>
        <taxon>Mucoromycotina</taxon>
        <taxon>Mucoromycetes</taxon>
        <taxon>Mucorales</taxon>
        <taxon>Mucorineae</taxon>
        <taxon>Rhizopodaceae</taxon>
        <taxon>Rhizopus</taxon>
    </lineage>
</organism>
<evidence type="ECO:0000313" key="2">
    <source>
        <dbReference type="Proteomes" id="UP000717996"/>
    </source>
</evidence>
<protein>
    <submittedName>
        <fullName evidence="1">Uncharacterized protein</fullName>
    </submittedName>
</protein>
<dbReference type="EMBL" id="JAANIT010000209">
    <property type="protein sequence ID" value="KAG1550458.1"/>
    <property type="molecule type" value="Genomic_DNA"/>
</dbReference>
<dbReference type="OrthoDB" id="2267458at2759"/>
<reference evidence="1" key="1">
    <citation type="journal article" date="2020" name="Microb. Genom.">
        <title>Genetic diversity of clinical and environmental Mucorales isolates obtained from an investigation of mucormycosis cases among solid organ transplant recipients.</title>
        <authorList>
            <person name="Nguyen M.H."/>
            <person name="Kaul D."/>
            <person name="Muto C."/>
            <person name="Cheng S.J."/>
            <person name="Richter R.A."/>
            <person name="Bruno V.M."/>
            <person name="Liu G."/>
            <person name="Beyhan S."/>
            <person name="Sundermann A.J."/>
            <person name="Mounaud S."/>
            <person name="Pasculle A.W."/>
            <person name="Nierman W.C."/>
            <person name="Driscoll E."/>
            <person name="Cumbie R."/>
            <person name="Clancy C.J."/>
            <person name="Dupont C.L."/>
        </authorList>
    </citation>
    <scope>NUCLEOTIDE SEQUENCE</scope>
    <source>
        <strain evidence="1">GL16</strain>
    </source>
</reference>
<evidence type="ECO:0000313" key="1">
    <source>
        <dbReference type="EMBL" id="KAG1550458.1"/>
    </source>
</evidence>
<name>A0A9P6YKZ5_RHIOR</name>